<name>A0A2Z6MXT1_TRISU</name>
<dbReference type="InterPro" id="IPR012340">
    <property type="entry name" value="NA-bd_OB-fold"/>
</dbReference>
<protein>
    <recommendedName>
        <fullName evidence="4">Replication factor A C-terminal domain-containing protein</fullName>
    </recommendedName>
</protein>
<dbReference type="Proteomes" id="UP000242715">
    <property type="component" value="Unassembled WGS sequence"/>
</dbReference>
<dbReference type="Gene3D" id="2.40.50.140">
    <property type="entry name" value="Nucleic acid-binding proteins"/>
    <property type="match status" value="1"/>
</dbReference>
<dbReference type="AlphaFoldDB" id="A0A2Z6MXT1"/>
<reference evidence="3" key="1">
    <citation type="journal article" date="2017" name="Front. Plant Sci.">
        <title>Climate Clever Clovers: New Paradigm to Reduce the Environmental Footprint of Ruminants by Breeding Low Methanogenic Forages Utilizing Haplotype Variation.</title>
        <authorList>
            <person name="Kaur P."/>
            <person name="Appels R."/>
            <person name="Bayer P.E."/>
            <person name="Keeble-Gagnere G."/>
            <person name="Wang J."/>
            <person name="Hirakawa H."/>
            <person name="Shirasawa K."/>
            <person name="Vercoe P."/>
            <person name="Stefanova K."/>
            <person name="Durmic Z."/>
            <person name="Nichols P."/>
            <person name="Revell C."/>
            <person name="Isobe S.N."/>
            <person name="Edwards D."/>
            <person name="Erskine W."/>
        </authorList>
    </citation>
    <scope>NUCLEOTIDE SEQUENCE [LARGE SCALE GENOMIC DNA]</scope>
    <source>
        <strain evidence="3">cv. Daliak</strain>
    </source>
</reference>
<evidence type="ECO:0000313" key="2">
    <source>
        <dbReference type="EMBL" id="GAU36666.1"/>
    </source>
</evidence>
<sequence>MINIVCMLYSLDAAIETGTFAPNLDTMSQLVTQSSGGSQYTPEQKICHKHEIMPLSNMIFLTMDTQVVTVVKTVCVKTNKNGWYFQACVHCPKATGGEKPPHFTFWDRECEQLLGTSAADLRAETIAAGITDPCFYPVVIDKIEGRTLACKVKWQQKWKTASVNQDSKAISNHSQTVIKDITSSQADDKDVDIVIPTISLSDEIDPDHTSMITPSKRTGPSVTSDSQNDEYNDLIGSKLSSTKLTKHAEKE</sequence>
<keyword evidence="3" id="KW-1185">Reference proteome</keyword>
<evidence type="ECO:0000256" key="1">
    <source>
        <dbReference type="SAM" id="MobiDB-lite"/>
    </source>
</evidence>
<accession>A0A2Z6MXT1</accession>
<evidence type="ECO:0008006" key="4">
    <source>
        <dbReference type="Google" id="ProtNLM"/>
    </source>
</evidence>
<gene>
    <name evidence="2" type="ORF">TSUD_15790</name>
</gene>
<dbReference type="EMBL" id="DF973637">
    <property type="protein sequence ID" value="GAU36666.1"/>
    <property type="molecule type" value="Genomic_DNA"/>
</dbReference>
<dbReference type="OrthoDB" id="10504989at2759"/>
<organism evidence="2 3">
    <name type="scientific">Trifolium subterraneum</name>
    <name type="common">Subterranean clover</name>
    <dbReference type="NCBI Taxonomy" id="3900"/>
    <lineage>
        <taxon>Eukaryota</taxon>
        <taxon>Viridiplantae</taxon>
        <taxon>Streptophyta</taxon>
        <taxon>Embryophyta</taxon>
        <taxon>Tracheophyta</taxon>
        <taxon>Spermatophyta</taxon>
        <taxon>Magnoliopsida</taxon>
        <taxon>eudicotyledons</taxon>
        <taxon>Gunneridae</taxon>
        <taxon>Pentapetalae</taxon>
        <taxon>rosids</taxon>
        <taxon>fabids</taxon>
        <taxon>Fabales</taxon>
        <taxon>Fabaceae</taxon>
        <taxon>Papilionoideae</taxon>
        <taxon>50 kb inversion clade</taxon>
        <taxon>NPAAA clade</taxon>
        <taxon>Hologalegina</taxon>
        <taxon>IRL clade</taxon>
        <taxon>Trifolieae</taxon>
        <taxon>Trifolium</taxon>
    </lineage>
</organism>
<feature type="compositionally biased region" description="Polar residues" evidence="1">
    <location>
        <begin position="210"/>
        <end position="226"/>
    </location>
</feature>
<feature type="region of interest" description="Disordered" evidence="1">
    <location>
        <begin position="204"/>
        <end position="237"/>
    </location>
</feature>
<proteinExistence type="predicted"/>
<evidence type="ECO:0000313" key="3">
    <source>
        <dbReference type="Proteomes" id="UP000242715"/>
    </source>
</evidence>